<feature type="signal peptide" evidence="1">
    <location>
        <begin position="1"/>
        <end position="19"/>
    </location>
</feature>
<evidence type="ECO:0000313" key="3">
    <source>
        <dbReference type="Proteomes" id="UP000015102"/>
    </source>
</evidence>
<evidence type="ECO:0000256" key="1">
    <source>
        <dbReference type="SAM" id="SignalP"/>
    </source>
</evidence>
<sequence length="58" mass="6377">MNFKAVCILIAAIIAVAFGYEVYENNGEPPVSTKALDARSVITRPREINNSARNKRSP</sequence>
<protein>
    <submittedName>
        <fullName evidence="2">Uncharacterized protein</fullName>
    </submittedName>
</protein>
<name>T1GPI8_MEGSC</name>
<reference evidence="2" key="2">
    <citation type="submission" date="2015-06" db="UniProtKB">
        <authorList>
            <consortium name="EnsemblMetazoa"/>
        </authorList>
    </citation>
    <scope>IDENTIFICATION</scope>
</reference>
<dbReference type="HOGENOM" id="CLU_2984987_0_0_1"/>
<evidence type="ECO:0000313" key="2">
    <source>
        <dbReference type="EnsemblMetazoa" id="MESCA005519-PA"/>
    </source>
</evidence>
<proteinExistence type="predicted"/>
<keyword evidence="1" id="KW-0732">Signal</keyword>
<feature type="chain" id="PRO_5004577067" evidence="1">
    <location>
        <begin position="20"/>
        <end position="58"/>
    </location>
</feature>
<dbReference type="Proteomes" id="UP000015102">
    <property type="component" value="Unassembled WGS sequence"/>
</dbReference>
<dbReference type="EnsemblMetazoa" id="MESCA005519-RA">
    <property type="protein sequence ID" value="MESCA005519-PA"/>
    <property type="gene ID" value="MESCA005519"/>
</dbReference>
<dbReference type="AlphaFoldDB" id="T1GPI8"/>
<organism evidence="2 3">
    <name type="scientific">Megaselia scalaris</name>
    <name type="common">Humpbacked fly</name>
    <name type="synonym">Phora scalaris</name>
    <dbReference type="NCBI Taxonomy" id="36166"/>
    <lineage>
        <taxon>Eukaryota</taxon>
        <taxon>Metazoa</taxon>
        <taxon>Ecdysozoa</taxon>
        <taxon>Arthropoda</taxon>
        <taxon>Hexapoda</taxon>
        <taxon>Insecta</taxon>
        <taxon>Pterygota</taxon>
        <taxon>Neoptera</taxon>
        <taxon>Endopterygota</taxon>
        <taxon>Diptera</taxon>
        <taxon>Brachycera</taxon>
        <taxon>Muscomorpha</taxon>
        <taxon>Platypezoidea</taxon>
        <taxon>Phoridae</taxon>
        <taxon>Megaseliini</taxon>
        <taxon>Megaselia</taxon>
    </lineage>
</organism>
<reference evidence="3" key="1">
    <citation type="submission" date="2013-02" db="EMBL/GenBank/DDBJ databases">
        <authorList>
            <person name="Hughes D."/>
        </authorList>
    </citation>
    <scope>NUCLEOTIDE SEQUENCE</scope>
    <source>
        <strain>Durham</strain>
        <strain evidence="3">NC isolate 2 -- Noor lab</strain>
    </source>
</reference>
<keyword evidence="3" id="KW-1185">Reference proteome</keyword>
<dbReference type="EMBL" id="CAQQ02008599">
    <property type="status" value="NOT_ANNOTATED_CDS"/>
    <property type="molecule type" value="Genomic_DNA"/>
</dbReference>
<accession>T1GPI8</accession>